<dbReference type="AlphaFoldDB" id="A0A1I5VF79"/>
<name>A0A1I5VF79_9FIRM</name>
<dbReference type="PROSITE" id="PS50885">
    <property type="entry name" value="HAMP"/>
    <property type="match status" value="1"/>
</dbReference>
<dbReference type="InterPro" id="IPR003660">
    <property type="entry name" value="HAMP_dom"/>
</dbReference>
<keyword evidence="8" id="KW-1185">Reference proteome</keyword>
<dbReference type="Pfam" id="PF00672">
    <property type="entry name" value="HAMP"/>
    <property type="match status" value="1"/>
</dbReference>
<evidence type="ECO:0000313" key="8">
    <source>
        <dbReference type="Proteomes" id="UP000182624"/>
    </source>
</evidence>
<dbReference type="OrthoDB" id="759642at2"/>
<dbReference type="InterPro" id="IPR003594">
    <property type="entry name" value="HATPase_dom"/>
</dbReference>
<dbReference type="InterPro" id="IPR010559">
    <property type="entry name" value="Sig_transdc_His_kin_internal"/>
</dbReference>
<keyword evidence="5" id="KW-0812">Transmembrane</keyword>
<dbReference type="Gene3D" id="6.10.340.10">
    <property type="match status" value="1"/>
</dbReference>
<protein>
    <submittedName>
        <fullName evidence="7">Histidine kinase-, DNA gyrase B-, and HSP90-like ATPase</fullName>
    </submittedName>
</protein>
<dbReference type="PANTHER" id="PTHR34220">
    <property type="entry name" value="SENSOR HISTIDINE KINASE YPDA"/>
    <property type="match status" value="1"/>
</dbReference>
<dbReference type="SMART" id="SM00304">
    <property type="entry name" value="HAMP"/>
    <property type="match status" value="1"/>
</dbReference>
<evidence type="ECO:0000256" key="1">
    <source>
        <dbReference type="ARBA" id="ARBA00004370"/>
    </source>
</evidence>
<dbReference type="SUPFAM" id="SSF158472">
    <property type="entry name" value="HAMP domain-like"/>
    <property type="match status" value="1"/>
</dbReference>
<reference evidence="8" key="1">
    <citation type="submission" date="2016-10" db="EMBL/GenBank/DDBJ databases">
        <authorList>
            <person name="Varghese N."/>
            <person name="Submissions S."/>
        </authorList>
    </citation>
    <scope>NUCLEOTIDE SEQUENCE [LARGE SCALE GENOMIC DNA]</scope>
    <source>
        <strain evidence="8">P18</strain>
    </source>
</reference>
<keyword evidence="4 7" id="KW-0418">Kinase</keyword>
<gene>
    <name evidence="7" type="ORF">SAMN04487928_1178</name>
</gene>
<dbReference type="InterPro" id="IPR050640">
    <property type="entry name" value="Bact_2-comp_sensor_kinase"/>
</dbReference>
<keyword evidence="5" id="KW-1133">Transmembrane helix</keyword>
<dbReference type="GO" id="GO:0016020">
    <property type="term" value="C:membrane"/>
    <property type="evidence" value="ECO:0007669"/>
    <property type="project" value="UniProtKB-SubCell"/>
</dbReference>
<feature type="transmembrane region" description="Helical" evidence="5">
    <location>
        <begin position="278"/>
        <end position="298"/>
    </location>
</feature>
<evidence type="ECO:0000256" key="4">
    <source>
        <dbReference type="ARBA" id="ARBA00022777"/>
    </source>
</evidence>
<accession>A0A1I5VF79</accession>
<sequence length="572" mass="65922">MKKTALQKWLRRYWVLTALFFVVLFLFLHITLVRSVTTRTEKNIRKSIAVSAEGIEKSLQMVDGFVNEGLYSNTTQQASHLYYELRSESNPVSLMSARTSVLSSLQSIVTWSPMIDYIMLYTDRLDDYKWLEVGSGESVLVRDRIMSRWSKDLEKGEDKSIRRYMIWPDEEGNQMLRILKVSGSYLIVGVSRKEIISTLQAASFDDESIVFAADKGGRLIFSSSPIECVVDPENEGTYITVNGSKYLQTGYLSDQSGYYFGTLTNRSSILKDTLSFDIIYAFVSLIIIILIPISMLLIRRNIENPIEMIADTMNEISEGDLEAQVDSEFKIKELDILVKSFNHMINRIGALKIEKYEMELEAQKATMQYLQQQTKPHFYANVLNIIYSLAERKDFETIQRMSKAIVNYSRYMFKDTRELVELEKELEHLSYYMEIQEIRYMKQIDVAVDIPENLRSCLVPPFIILTFVENSVKYAFSTQKNCRISVAAFADDKKEYLTLRIKDNGAGYPERILACSFDELSEDGHVGLNNINQRLKLIFDDKASVEMKNEDGAVTIIRIPCIVIEDSFEEDF</sequence>
<dbReference type="CDD" id="cd06225">
    <property type="entry name" value="HAMP"/>
    <property type="match status" value="1"/>
</dbReference>
<keyword evidence="3" id="KW-0808">Transferase</keyword>
<dbReference type="GO" id="GO:0000155">
    <property type="term" value="F:phosphorelay sensor kinase activity"/>
    <property type="evidence" value="ECO:0007669"/>
    <property type="project" value="InterPro"/>
</dbReference>
<dbReference type="EMBL" id="FOXO01000017">
    <property type="protein sequence ID" value="SFQ06140.1"/>
    <property type="molecule type" value="Genomic_DNA"/>
</dbReference>
<evidence type="ECO:0000256" key="3">
    <source>
        <dbReference type="ARBA" id="ARBA00022679"/>
    </source>
</evidence>
<evidence type="ECO:0000313" key="7">
    <source>
        <dbReference type="EMBL" id="SFQ06140.1"/>
    </source>
</evidence>
<proteinExistence type="predicted"/>
<dbReference type="Pfam" id="PF02518">
    <property type="entry name" value="HATPase_c"/>
    <property type="match status" value="1"/>
</dbReference>
<dbReference type="PANTHER" id="PTHR34220:SF7">
    <property type="entry name" value="SENSOR HISTIDINE KINASE YPDA"/>
    <property type="match status" value="1"/>
</dbReference>
<dbReference type="InterPro" id="IPR036890">
    <property type="entry name" value="HATPase_C_sf"/>
</dbReference>
<evidence type="ECO:0000256" key="2">
    <source>
        <dbReference type="ARBA" id="ARBA00022553"/>
    </source>
</evidence>
<dbReference type="Pfam" id="PF06580">
    <property type="entry name" value="His_kinase"/>
    <property type="match status" value="1"/>
</dbReference>
<feature type="domain" description="HAMP" evidence="6">
    <location>
        <begin position="300"/>
        <end position="353"/>
    </location>
</feature>
<dbReference type="Gene3D" id="3.30.565.10">
    <property type="entry name" value="Histidine kinase-like ATPase, C-terminal domain"/>
    <property type="match status" value="1"/>
</dbReference>
<dbReference type="RefSeq" id="WP_074888718.1">
    <property type="nucleotide sequence ID" value="NZ_FOXO01000017.1"/>
</dbReference>
<comment type="subcellular location">
    <subcellularLocation>
        <location evidence="1">Membrane</location>
    </subcellularLocation>
</comment>
<keyword evidence="2" id="KW-0597">Phosphoprotein</keyword>
<dbReference type="SUPFAM" id="SSF55874">
    <property type="entry name" value="ATPase domain of HSP90 chaperone/DNA topoisomerase II/histidine kinase"/>
    <property type="match status" value="1"/>
</dbReference>
<evidence type="ECO:0000259" key="6">
    <source>
        <dbReference type="PROSITE" id="PS50885"/>
    </source>
</evidence>
<evidence type="ECO:0000256" key="5">
    <source>
        <dbReference type="SAM" id="Phobius"/>
    </source>
</evidence>
<dbReference type="Proteomes" id="UP000182624">
    <property type="component" value="Unassembled WGS sequence"/>
</dbReference>
<keyword evidence="5" id="KW-0472">Membrane</keyword>
<organism evidence="7 8">
    <name type="scientific">Butyrivibrio proteoclasticus</name>
    <dbReference type="NCBI Taxonomy" id="43305"/>
    <lineage>
        <taxon>Bacteria</taxon>
        <taxon>Bacillati</taxon>
        <taxon>Bacillota</taxon>
        <taxon>Clostridia</taxon>
        <taxon>Lachnospirales</taxon>
        <taxon>Lachnospiraceae</taxon>
        <taxon>Butyrivibrio</taxon>
    </lineage>
</organism>